<comment type="caution">
    <text evidence="3">The sequence shown here is derived from an EMBL/GenBank/DDBJ whole genome shotgun (WGS) entry which is preliminary data.</text>
</comment>
<keyword evidence="1" id="KW-0175">Coiled coil</keyword>
<keyword evidence="2" id="KW-0472">Membrane</keyword>
<reference evidence="4" key="1">
    <citation type="submission" date="2018-02" db="EMBL/GenBank/DDBJ databases">
        <title>Genome sequencing of Solimonas sp. HR-BB.</title>
        <authorList>
            <person name="Lee Y."/>
            <person name="Jeon C.O."/>
        </authorList>
    </citation>
    <scope>NUCLEOTIDE SEQUENCE [LARGE SCALE GENOMIC DNA]</scope>
    <source>
        <strain evidence="4">HR-U</strain>
    </source>
</reference>
<dbReference type="RefSeq" id="WP_104709533.1">
    <property type="nucleotide sequence ID" value="NZ_PTRA01000001.1"/>
</dbReference>
<keyword evidence="4" id="KW-1185">Reference proteome</keyword>
<protein>
    <recommendedName>
        <fullName evidence="5">Anti-sigma factor</fullName>
    </recommendedName>
</protein>
<keyword evidence="2" id="KW-1133">Transmembrane helix</keyword>
<dbReference type="Proteomes" id="UP000239590">
    <property type="component" value="Unassembled WGS sequence"/>
</dbReference>
<evidence type="ECO:0000313" key="3">
    <source>
        <dbReference type="EMBL" id="PQA58305.1"/>
    </source>
</evidence>
<organism evidence="3 4">
    <name type="scientific">Siphonobacter curvatus</name>
    <dbReference type="NCBI Taxonomy" id="2094562"/>
    <lineage>
        <taxon>Bacteria</taxon>
        <taxon>Pseudomonadati</taxon>
        <taxon>Bacteroidota</taxon>
        <taxon>Cytophagia</taxon>
        <taxon>Cytophagales</taxon>
        <taxon>Cytophagaceae</taxon>
        <taxon>Siphonobacter</taxon>
    </lineage>
</organism>
<proteinExistence type="predicted"/>
<accession>A0A2S7IKV5</accession>
<evidence type="ECO:0000256" key="2">
    <source>
        <dbReference type="SAM" id="Phobius"/>
    </source>
</evidence>
<dbReference type="EMBL" id="PTRA01000001">
    <property type="protein sequence ID" value="PQA58305.1"/>
    <property type="molecule type" value="Genomic_DNA"/>
</dbReference>
<feature type="transmembrane region" description="Helical" evidence="2">
    <location>
        <begin position="72"/>
        <end position="91"/>
    </location>
</feature>
<name>A0A2S7IKV5_9BACT</name>
<evidence type="ECO:0008006" key="5">
    <source>
        <dbReference type="Google" id="ProtNLM"/>
    </source>
</evidence>
<evidence type="ECO:0000313" key="4">
    <source>
        <dbReference type="Proteomes" id="UP000239590"/>
    </source>
</evidence>
<feature type="coiled-coil region" evidence="1">
    <location>
        <begin position="136"/>
        <end position="191"/>
    </location>
</feature>
<sequence length="200" mass="23278">MKKDRIERFIRDNREEFDAFEPPLGLWADIERRLPEAIIPDAEEKETKVIPLGNTAGNRSWMHFFVEKSWRMAAGVVLLLGLGFVAGQYFMKPRYTDPIIAQVSPEEGKMAFRYASLIETKRSEIKAIETSNPQLYREFASEIEQLDKDYQNLRSELPQTPNQTELVEAMIQNLQLQLDILNRQLQIINRISKPSHEKTI</sequence>
<evidence type="ECO:0000256" key="1">
    <source>
        <dbReference type="SAM" id="Coils"/>
    </source>
</evidence>
<dbReference type="OrthoDB" id="1120747at2"/>
<dbReference type="AlphaFoldDB" id="A0A2S7IKV5"/>
<keyword evidence="2" id="KW-0812">Transmembrane</keyword>
<gene>
    <name evidence="3" type="ORF">C5O19_01105</name>
</gene>